<dbReference type="SUPFAM" id="SSF54001">
    <property type="entry name" value="Cysteine proteinases"/>
    <property type="match status" value="1"/>
</dbReference>
<feature type="transmembrane region" description="Helical" evidence="2">
    <location>
        <begin position="71"/>
        <end position="91"/>
    </location>
</feature>
<keyword evidence="2" id="KW-0812">Transmembrane</keyword>
<keyword evidence="2" id="KW-1133">Transmembrane helix</keyword>
<feature type="transmembrane region" description="Helical" evidence="2">
    <location>
        <begin position="124"/>
        <end position="142"/>
    </location>
</feature>
<dbReference type="Pfam" id="PF01841">
    <property type="entry name" value="Transglut_core"/>
    <property type="match status" value="1"/>
</dbReference>
<dbReference type="SMART" id="SM00460">
    <property type="entry name" value="TGc"/>
    <property type="match status" value="1"/>
</dbReference>
<dbReference type="AlphaFoldDB" id="A0AAE3IMS1"/>
<feature type="transmembrane region" description="Helical" evidence="2">
    <location>
        <begin position="12"/>
        <end position="33"/>
    </location>
</feature>
<evidence type="ECO:0000256" key="1">
    <source>
        <dbReference type="SAM" id="MobiDB-lite"/>
    </source>
</evidence>
<feature type="compositionally biased region" description="Basic and acidic residues" evidence="1">
    <location>
        <begin position="230"/>
        <end position="252"/>
    </location>
</feature>
<dbReference type="InterPro" id="IPR052901">
    <property type="entry name" value="Bact_TGase-like"/>
</dbReference>
<evidence type="ECO:0000256" key="2">
    <source>
        <dbReference type="SAM" id="Phobius"/>
    </source>
</evidence>
<feature type="transmembrane region" description="Helical" evidence="2">
    <location>
        <begin position="97"/>
        <end position="117"/>
    </location>
</feature>
<dbReference type="Proteomes" id="UP001209317">
    <property type="component" value="Unassembled WGS sequence"/>
</dbReference>
<name>A0AAE3IMS1_9BACT</name>
<dbReference type="Gene3D" id="3.10.620.30">
    <property type="match status" value="1"/>
</dbReference>
<keyword evidence="2" id="KW-0472">Membrane</keyword>
<feature type="transmembrane region" description="Helical" evidence="2">
    <location>
        <begin position="729"/>
        <end position="755"/>
    </location>
</feature>
<dbReference type="PANTHER" id="PTHR42736">
    <property type="entry name" value="PROTEIN-GLUTAMINE GAMMA-GLUTAMYLTRANSFERASE"/>
    <property type="match status" value="1"/>
</dbReference>
<dbReference type="EMBL" id="JAOTPL010000015">
    <property type="protein sequence ID" value="MCU7694927.1"/>
    <property type="molecule type" value="Genomic_DNA"/>
</dbReference>
<organism evidence="4 5">
    <name type="scientific">Haoranjiania flava</name>
    <dbReference type="NCBI Taxonomy" id="1856322"/>
    <lineage>
        <taxon>Bacteria</taxon>
        <taxon>Pseudomonadati</taxon>
        <taxon>Bacteroidota</taxon>
        <taxon>Chitinophagia</taxon>
        <taxon>Chitinophagales</taxon>
        <taxon>Chitinophagaceae</taxon>
        <taxon>Haoranjiania</taxon>
    </lineage>
</organism>
<dbReference type="RefSeq" id="WP_263038412.1">
    <property type="nucleotide sequence ID" value="NZ_JAOTPL010000015.1"/>
</dbReference>
<feature type="transmembrane region" description="Helical" evidence="2">
    <location>
        <begin position="193"/>
        <end position="211"/>
    </location>
</feature>
<sequence length="864" mass="99542">MRLERVHTKRAVILQLLLYALPTIALIFLVLYNFNAFFDLLENDYIIQGVYFAAGIILSIIFYARNFRISTTFILLLIIYALAFMILGNISFKDFDIFSSSIQFISFSFLFSLGWLVGYGFSRWNGFTITWVILLLATQIYVISRTDNISVQNILTNFLPSIFYCFYIIYITELIKNTDDQQSRYTWTIIRKVISFFFLFLLIFVPLIYFFNDEFTRIEKEWQKAQPQYNEKKKDTENMTRQNKDGTIENKESTQLAGNLSKGKRLVFVAYLDNFLEDGIPNPLYFTSLYYTKFDTLTQTFEIDKNMPLNDLYKPDPSKIPLYFIDTDSGVIRNGMSSLGRKVVTTNVYKAILSPDEYIAPATAFYCQPISIPKDYKEQFKSAYTAKMWVSELNSAYFVYNPAGDENAEAFQQRRFNILHTDTNYTGIDKNFLDYYTTMPTKGSYEKIVALANQIAIQANARTNAEKMLAIRNYFLSLDEFGQPLFKYSDNPGVPGIPSANKLTYFLLDNRKGYCSYFAGSTLLLLRALGIPSRIAAGFLTVDRSSKNQGWYWFYEDQAHAWVQVFFPNYGWIDFDTTIPNTSATQSSQPDGTPPIGLPDATFIADGNIKSIDTLSKQAELEVSRIIVKDKNYEGESHSLLADISTATLSADTGTIALQLLKPGMHVTAVSYHEDFKKLDTGNKNFHAIVQELPALTPVDEIKVIEQSTEEEKKPAEEAPQETFNWLKVLSYALFSMLFLLLFLAALPYITWLYFMATAGKSLHNQNRAINYYLNQLGFYRNKISPLQFAENIDDKFGTSFARFTAVYQKNKYSKSGLSDEEKVFAQQHFKDFMKRIRKNIPFKTRLLHFLNLYSTTHYFVKNN</sequence>
<comment type="caution">
    <text evidence="4">The sequence shown here is derived from an EMBL/GenBank/DDBJ whole genome shotgun (WGS) entry which is preliminary data.</text>
</comment>
<reference evidence="4" key="1">
    <citation type="submission" date="2022-10" db="EMBL/GenBank/DDBJ databases">
        <authorList>
            <person name="Kim H.S."/>
            <person name="Kim J.-S."/>
            <person name="Suh M.K."/>
            <person name="Eom M.K."/>
            <person name="Lee J.-S."/>
        </authorList>
    </citation>
    <scope>NUCLEOTIDE SEQUENCE</scope>
    <source>
        <strain evidence="4">LIP-5</strain>
    </source>
</reference>
<feature type="transmembrane region" description="Helical" evidence="2">
    <location>
        <begin position="154"/>
        <end position="172"/>
    </location>
</feature>
<accession>A0AAE3IMS1</accession>
<gene>
    <name evidence="4" type="ORF">OD355_10405</name>
</gene>
<proteinExistence type="predicted"/>
<keyword evidence="5" id="KW-1185">Reference proteome</keyword>
<feature type="transmembrane region" description="Helical" evidence="2">
    <location>
        <begin position="45"/>
        <end position="64"/>
    </location>
</feature>
<protein>
    <submittedName>
        <fullName evidence="4">Transglutaminase-like domain-containing protein</fullName>
    </submittedName>
</protein>
<feature type="region of interest" description="Disordered" evidence="1">
    <location>
        <begin position="227"/>
        <end position="252"/>
    </location>
</feature>
<evidence type="ECO:0000313" key="5">
    <source>
        <dbReference type="Proteomes" id="UP001209317"/>
    </source>
</evidence>
<evidence type="ECO:0000313" key="4">
    <source>
        <dbReference type="EMBL" id="MCU7694927.1"/>
    </source>
</evidence>
<evidence type="ECO:0000259" key="3">
    <source>
        <dbReference type="SMART" id="SM00460"/>
    </source>
</evidence>
<dbReference type="InterPro" id="IPR002931">
    <property type="entry name" value="Transglutaminase-like"/>
</dbReference>
<feature type="domain" description="Transglutaminase-like" evidence="3">
    <location>
        <begin position="507"/>
        <end position="579"/>
    </location>
</feature>
<dbReference type="InterPro" id="IPR038765">
    <property type="entry name" value="Papain-like_cys_pep_sf"/>
</dbReference>
<dbReference type="PANTHER" id="PTHR42736:SF1">
    <property type="entry name" value="PROTEIN-GLUTAMINE GAMMA-GLUTAMYLTRANSFERASE"/>
    <property type="match status" value="1"/>
</dbReference>